<gene>
    <name evidence="1" type="ORF">QFC22_002027</name>
</gene>
<protein>
    <submittedName>
        <fullName evidence="1">Uncharacterized protein</fullName>
    </submittedName>
</protein>
<organism evidence="1 2">
    <name type="scientific">Naganishia vaughanmartiniae</name>
    <dbReference type="NCBI Taxonomy" id="1424756"/>
    <lineage>
        <taxon>Eukaryota</taxon>
        <taxon>Fungi</taxon>
        <taxon>Dikarya</taxon>
        <taxon>Basidiomycota</taxon>
        <taxon>Agaricomycotina</taxon>
        <taxon>Tremellomycetes</taxon>
        <taxon>Filobasidiales</taxon>
        <taxon>Filobasidiaceae</taxon>
        <taxon>Naganishia</taxon>
    </lineage>
</organism>
<name>A0ACC2XG60_9TREE</name>
<evidence type="ECO:0000313" key="2">
    <source>
        <dbReference type="Proteomes" id="UP001243375"/>
    </source>
</evidence>
<dbReference type="Proteomes" id="UP001243375">
    <property type="component" value="Unassembled WGS sequence"/>
</dbReference>
<proteinExistence type="predicted"/>
<reference evidence="1" key="1">
    <citation type="submission" date="2023-04" db="EMBL/GenBank/DDBJ databases">
        <title>Draft Genome sequencing of Naganishia species isolated from polar environments using Oxford Nanopore Technology.</title>
        <authorList>
            <person name="Leo P."/>
            <person name="Venkateswaran K."/>
        </authorList>
    </citation>
    <scope>NUCLEOTIDE SEQUENCE</scope>
    <source>
        <strain evidence="1">MNA-CCFEE 5425</strain>
    </source>
</reference>
<accession>A0ACC2XG60</accession>
<keyword evidence="2" id="KW-1185">Reference proteome</keyword>
<dbReference type="EMBL" id="JASBWU010000004">
    <property type="protein sequence ID" value="KAJ9122598.1"/>
    <property type="molecule type" value="Genomic_DNA"/>
</dbReference>
<comment type="caution">
    <text evidence="1">The sequence shown here is derived from an EMBL/GenBank/DDBJ whole genome shotgun (WGS) entry which is preliminary data.</text>
</comment>
<sequence length="104" mass="11708">MNINLLENGEDKYFANIKSVRRKSAYQEANGGNTRRAESLHALATSLWLSPEEVAQVDPVDDYEYTVQLIGQEQMDDAEYFKASEDSADHWGDVTVVVPASRLQ</sequence>
<evidence type="ECO:0000313" key="1">
    <source>
        <dbReference type="EMBL" id="KAJ9122598.1"/>
    </source>
</evidence>